<feature type="compositionally biased region" description="Polar residues" evidence="1">
    <location>
        <begin position="1"/>
        <end position="19"/>
    </location>
</feature>
<comment type="caution">
    <text evidence="2">The sequence shown here is derived from an EMBL/GenBank/DDBJ whole genome shotgun (WGS) entry which is preliminary data.</text>
</comment>
<dbReference type="EMBL" id="NKXS01004130">
    <property type="protein sequence ID" value="PIN07361.1"/>
    <property type="molecule type" value="Genomic_DNA"/>
</dbReference>
<evidence type="ECO:0000313" key="3">
    <source>
        <dbReference type="Proteomes" id="UP000231279"/>
    </source>
</evidence>
<organism evidence="2 3">
    <name type="scientific">Handroanthus impetiginosus</name>
    <dbReference type="NCBI Taxonomy" id="429701"/>
    <lineage>
        <taxon>Eukaryota</taxon>
        <taxon>Viridiplantae</taxon>
        <taxon>Streptophyta</taxon>
        <taxon>Embryophyta</taxon>
        <taxon>Tracheophyta</taxon>
        <taxon>Spermatophyta</taxon>
        <taxon>Magnoliopsida</taxon>
        <taxon>eudicotyledons</taxon>
        <taxon>Gunneridae</taxon>
        <taxon>Pentapetalae</taxon>
        <taxon>asterids</taxon>
        <taxon>lamiids</taxon>
        <taxon>Lamiales</taxon>
        <taxon>Bignoniaceae</taxon>
        <taxon>Crescentiina</taxon>
        <taxon>Tabebuia alliance</taxon>
        <taxon>Handroanthus</taxon>
    </lineage>
</organism>
<reference evidence="3" key="1">
    <citation type="journal article" date="2018" name="Gigascience">
        <title>Genome assembly of the Pink Ipe (Handroanthus impetiginosus, Bignoniaceae), a highly valued, ecologically keystone Neotropical timber forest tree.</title>
        <authorList>
            <person name="Silva-Junior O.B."/>
            <person name="Grattapaglia D."/>
            <person name="Novaes E."/>
            <person name="Collevatti R.G."/>
        </authorList>
    </citation>
    <scope>NUCLEOTIDE SEQUENCE [LARGE SCALE GENOMIC DNA]</scope>
    <source>
        <strain evidence="3">cv. UFG-1</strain>
    </source>
</reference>
<evidence type="ECO:0000313" key="2">
    <source>
        <dbReference type="EMBL" id="PIN07361.1"/>
    </source>
</evidence>
<dbReference type="AlphaFoldDB" id="A0A2G9GPY9"/>
<keyword evidence="3" id="KW-1185">Reference proteome</keyword>
<gene>
    <name evidence="2" type="ORF">CDL12_20075</name>
</gene>
<evidence type="ECO:0000256" key="1">
    <source>
        <dbReference type="SAM" id="MobiDB-lite"/>
    </source>
</evidence>
<feature type="region of interest" description="Disordered" evidence="1">
    <location>
        <begin position="1"/>
        <end position="36"/>
    </location>
</feature>
<proteinExistence type="predicted"/>
<name>A0A2G9GPY9_9LAMI</name>
<protein>
    <submittedName>
        <fullName evidence="2">Uncharacterized protein</fullName>
    </submittedName>
</protein>
<dbReference type="Proteomes" id="UP000231279">
    <property type="component" value="Unassembled WGS sequence"/>
</dbReference>
<sequence length="80" mass="9427">MFLIPTNTNQDLSNPYQDSTEQKEYVNHRSKDKEKYAKEKYAKKKESISITDAHAFPEDHRITGEISHMFLTRPTQILEI</sequence>
<accession>A0A2G9GPY9</accession>
<feature type="compositionally biased region" description="Basic and acidic residues" evidence="1">
    <location>
        <begin position="20"/>
        <end position="36"/>
    </location>
</feature>